<keyword evidence="3" id="KW-1185">Reference proteome</keyword>
<protein>
    <recommendedName>
        <fullName evidence="4">DUF1688-domain-containing protein</fullName>
    </recommendedName>
</protein>
<sequence length="558" mass="59230">MDILGPAQGPLSSGGSTTLPNMPGAPRSTEETVAYLRSLPSIRARCQQVFNLAASSTSGSSTSSSSTAAPESGLQYFEYHPEHESEAVTFCAQIIQRDYGSNYAAIPAHGRARHFEVGGIPRITTLLSRWHASQPEPVPALEAARRLVDLFTVSVLLDAGAGTKWAYEEVSTGFRVGRSEGLALASLDMFKDGIFAGREEEQEAETVAAAAAGGVPVESSSQGGGPSSASDRHKVTASGLKNLSPDTVAISMQVHPESNPLTGLEGRTGLLVRLGEVLASDTNGYFTGPKGGPGDSNPERRRPGFLVDYLLSHPSTKQGPNGLPQIEVATLWQVLIHGLAPIWPASRTQIDGISLGDVWPNPALKTHLEKEKGGKLEDETEAYVPFHKLSQWLCYSLTEPIEQTIAATFVGGEHQTGLPEYRNGGLFVDLGVLKPRASLYKAAENASEFATELDRSAPQSNPQHPTEDAGDVPALVSVASAKVPRLGPSEAAIVEWRAMTVVLLDRLAAGLNEKLGAKLSLQQVLEAASWKGGREIAKQLRPETGGPPIDIISDGTLF</sequence>
<organism evidence="2 3">
    <name type="scientific">Tilletia horrida</name>
    <dbReference type="NCBI Taxonomy" id="155126"/>
    <lineage>
        <taxon>Eukaryota</taxon>
        <taxon>Fungi</taxon>
        <taxon>Dikarya</taxon>
        <taxon>Basidiomycota</taxon>
        <taxon>Ustilaginomycotina</taxon>
        <taxon>Exobasidiomycetes</taxon>
        <taxon>Tilletiales</taxon>
        <taxon>Tilletiaceae</taxon>
        <taxon>Tilletia</taxon>
    </lineage>
</organism>
<name>A0AAN6GMT2_9BASI</name>
<evidence type="ECO:0008006" key="4">
    <source>
        <dbReference type="Google" id="ProtNLM"/>
    </source>
</evidence>
<evidence type="ECO:0000313" key="2">
    <source>
        <dbReference type="EMBL" id="KAK0548008.1"/>
    </source>
</evidence>
<gene>
    <name evidence="2" type="ORF">OC846_004636</name>
</gene>
<feature type="region of interest" description="Disordered" evidence="1">
    <location>
        <begin position="450"/>
        <end position="471"/>
    </location>
</feature>
<dbReference type="Pfam" id="PF07958">
    <property type="entry name" value="DUF1688"/>
    <property type="match status" value="2"/>
</dbReference>
<dbReference type="InterPro" id="IPR012469">
    <property type="entry name" value="DUF1688"/>
</dbReference>
<dbReference type="EMBL" id="JAPDMZ010000146">
    <property type="protein sequence ID" value="KAK0548008.1"/>
    <property type="molecule type" value="Genomic_DNA"/>
</dbReference>
<feature type="compositionally biased region" description="Polar residues" evidence="1">
    <location>
        <begin position="10"/>
        <end position="20"/>
    </location>
</feature>
<evidence type="ECO:0000313" key="3">
    <source>
        <dbReference type="Proteomes" id="UP001176517"/>
    </source>
</evidence>
<accession>A0AAN6GMT2</accession>
<dbReference type="PANTHER" id="PTHR31687:SF3">
    <property type="entry name" value="PROTEIN URG3"/>
    <property type="match status" value="1"/>
</dbReference>
<feature type="compositionally biased region" description="Low complexity" evidence="1">
    <location>
        <begin position="212"/>
        <end position="221"/>
    </location>
</feature>
<comment type="caution">
    <text evidence="2">The sequence shown here is derived from an EMBL/GenBank/DDBJ whole genome shotgun (WGS) entry which is preliminary data.</text>
</comment>
<evidence type="ECO:0000256" key="1">
    <source>
        <dbReference type="SAM" id="MobiDB-lite"/>
    </source>
</evidence>
<feature type="region of interest" description="Disordered" evidence="1">
    <location>
        <begin position="1"/>
        <end position="28"/>
    </location>
</feature>
<dbReference type="PANTHER" id="PTHR31687">
    <property type="match status" value="1"/>
</dbReference>
<reference evidence="2" key="1">
    <citation type="journal article" date="2023" name="PhytoFront">
        <title>Draft Genome Resources of Seven Strains of Tilletia horrida, Causal Agent of Kernel Smut of Rice.</title>
        <authorList>
            <person name="Khanal S."/>
            <person name="Antony Babu S."/>
            <person name="Zhou X.G."/>
        </authorList>
    </citation>
    <scope>NUCLEOTIDE SEQUENCE</scope>
    <source>
        <strain evidence="2">TX6</strain>
    </source>
</reference>
<proteinExistence type="predicted"/>
<dbReference type="AlphaFoldDB" id="A0AAN6GMT2"/>
<dbReference type="Proteomes" id="UP001176517">
    <property type="component" value="Unassembled WGS sequence"/>
</dbReference>
<feature type="region of interest" description="Disordered" evidence="1">
    <location>
        <begin position="212"/>
        <end position="235"/>
    </location>
</feature>